<gene>
    <name evidence="1" type="ORF">HNQ72_004678</name>
</gene>
<sequence length="322" mass="36585">MPAGGLMLGSTINEKSPRGLAVIRCGDRSLHRNWVTGRRHFDVGVSYYGSDSAVEFPEADYVHRCKGGKWDGLFHFFQQFPEVTDRYDYFWLPDDDIDAMAADVDRLFALGFENNYHVYQPSLDEHSYYSHLITLRHPSFDVRYTNFVEVMVPFISRETLVRSLPFIEKTASGFGLDFLWPQMVREIEREAYRGVAIIDAITVCHTRPVGGNLHQFMRDTQRHSAMDEMDATMEWIKDARGARINGVSVPRIRILSGTIRSGRHLSGLALARRVGLDVLFRLTNRSQPVRWFAAVKHAAKAGFLSQSLILPIAGVIPSLPHT</sequence>
<comment type="caution">
    <text evidence="1">The sequence shown here is derived from an EMBL/GenBank/DDBJ whole genome shotgun (WGS) entry which is preliminary data.</text>
</comment>
<dbReference type="Proteomes" id="UP000547879">
    <property type="component" value="Unassembled WGS sequence"/>
</dbReference>
<dbReference type="Pfam" id="PF05212">
    <property type="entry name" value="DUF707"/>
    <property type="match status" value="1"/>
</dbReference>
<evidence type="ECO:0000313" key="2">
    <source>
        <dbReference type="Proteomes" id="UP000547879"/>
    </source>
</evidence>
<protein>
    <recommendedName>
        <fullName evidence="3">DUF707 domain-containing protein</fullName>
    </recommendedName>
</protein>
<dbReference type="InterPro" id="IPR007877">
    <property type="entry name" value="DUF707"/>
</dbReference>
<reference evidence="1 2" key="1">
    <citation type="submission" date="2020-08" db="EMBL/GenBank/DDBJ databases">
        <title>Genomic Encyclopedia of Type Strains, Phase IV (KMG-IV): sequencing the most valuable type-strain genomes for metagenomic binning, comparative biology and taxonomic classification.</title>
        <authorList>
            <person name="Goeker M."/>
        </authorList>
    </citation>
    <scope>NUCLEOTIDE SEQUENCE [LARGE SCALE GENOMIC DNA]</scope>
    <source>
        <strain evidence="1 2">DSM 100734</strain>
    </source>
</reference>
<dbReference type="EMBL" id="JACHEG010000006">
    <property type="protein sequence ID" value="MBB6164833.1"/>
    <property type="molecule type" value="Genomic_DNA"/>
</dbReference>
<organism evidence="1 2">
    <name type="scientific">Rhizobium wenxiniae</name>
    <dbReference type="NCBI Taxonomy" id="1737357"/>
    <lineage>
        <taxon>Bacteria</taxon>
        <taxon>Pseudomonadati</taxon>
        <taxon>Pseudomonadota</taxon>
        <taxon>Alphaproteobacteria</taxon>
        <taxon>Hyphomicrobiales</taxon>
        <taxon>Rhizobiaceae</taxon>
        <taxon>Rhizobium/Agrobacterium group</taxon>
        <taxon>Rhizobium</taxon>
    </lineage>
</organism>
<accession>A0A7X0D281</accession>
<evidence type="ECO:0008006" key="3">
    <source>
        <dbReference type="Google" id="ProtNLM"/>
    </source>
</evidence>
<dbReference type="AlphaFoldDB" id="A0A7X0D281"/>
<proteinExistence type="predicted"/>
<dbReference type="RefSeq" id="WP_183995589.1">
    <property type="nucleotide sequence ID" value="NZ_BMHW01000005.1"/>
</dbReference>
<name>A0A7X0D281_9HYPH</name>
<keyword evidence="2" id="KW-1185">Reference proteome</keyword>
<evidence type="ECO:0000313" key="1">
    <source>
        <dbReference type="EMBL" id="MBB6164833.1"/>
    </source>
</evidence>